<dbReference type="InterPro" id="IPR015421">
    <property type="entry name" value="PyrdxlP-dep_Trfase_major"/>
</dbReference>
<keyword evidence="4" id="KW-1185">Reference proteome</keyword>
<name>K2KCU5_9PROT</name>
<dbReference type="EMBL" id="AMRL01000013">
    <property type="protein sequence ID" value="EKE75095.1"/>
    <property type="molecule type" value="Genomic_DNA"/>
</dbReference>
<dbReference type="Pfam" id="PF00266">
    <property type="entry name" value="Aminotran_5"/>
    <property type="match status" value="1"/>
</dbReference>
<evidence type="ECO:0000256" key="1">
    <source>
        <dbReference type="ARBA" id="ARBA00022898"/>
    </source>
</evidence>
<dbReference type="AlphaFoldDB" id="K2KCU5"/>
<dbReference type="eggNOG" id="COG0520">
    <property type="taxonomic scope" value="Bacteria"/>
</dbReference>
<feature type="domain" description="Aminotransferase class V" evidence="2">
    <location>
        <begin position="32"/>
        <end position="411"/>
    </location>
</feature>
<dbReference type="InterPro" id="IPR015424">
    <property type="entry name" value="PyrdxlP-dep_Trfase"/>
</dbReference>
<dbReference type="PANTHER" id="PTHR43586">
    <property type="entry name" value="CYSTEINE DESULFURASE"/>
    <property type="match status" value="1"/>
</dbReference>
<organism evidence="3 4">
    <name type="scientific">Oceanibaculum indicum P24</name>
    <dbReference type="NCBI Taxonomy" id="1207063"/>
    <lineage>
        <taxon>Bacteria</taxon>
        <taxon>Pseudomonadati</taxon>
        <taxon>Pseudomonadota</taxon>
        <taxon>Alphaproteobacteria</taxon>
        <taxon>Rhodospirillales</taxon>
        <taxon>Oceanibaculaceae</taxon>
        <taxon>Oceanibaculum</taxon>
    </lineage>
</organism>
<comment type="caution">
    <text evidence="3">The sequence shown here is derived from an EMBL/GenBank/DDBJ whole genome shotgun (WGS) entry which is preliminary data.</text>
</comment>
<evidence type="ECO:0000313" key="3">
    <source>
        <dbReference type="EMBL" id="EKE75095.1"/>
    </source>
</evidence>
<protein>
    <submittedName>
        <fullName evidence="3">Cysteine desulfurase</fullName>
    </submittedName>
</protein>
<dbReference type="Proteomes" id="UP000006746">
    <property type="component" value="Unassembled WGS sequence"/>
</dbReference>
<evidence type="ECO:0000313" key="4">
    <source>
        <dbReference type="Proteomes" id="UP000006746"/>
    </source>
</evidence>
<dbReference type="PANTHER" id="PTHR43586:SF21">
    <property type="entry name" value="PYRIDOXAL PHOSPHATE (PLP)-DEPENDENT ASPARTATE AMINOTRANSFERASE SUPERFAMILY"/>
    <property type="match status" value="1"/>
</dbReference>
<proteinExistence type="predicted"/>
<dbReference type="STRING" id="1207063.P24_11360"/>
<dbReference type="Gene3D" id="3.90.1150.10">
    <property type="entry name" value="Aspartate Aminotransferase, domain 1"/>
    <property type="match status" value="1"/>
</dbReference>
<sequence>MNREPHLTPLDLDFVRRQFPSFSDPEAGPWAFFENAGGSYVPQAVVDRMSRYLSTMRVQHGAEYDLSRRATQAVTAAADLMAEWVNARPDEIVIGPSATQLTYVLAQAMRGWFGPGDEIIVTNQDHECNVGAWRRLAAASGATIREWRIDPETGELELPALQALLNGKTRLVCFTHCSNIVGTINDIPAIARMVHEAGALIFVDGVAYAPHRALDMKALDVDFYVFSLYKTYGPHQALLYGRHELLAKAENQNHDFIAGSVPYHLAPGGKNQPDVAALAGIADYLDAVHAHHFPASENSFQKRSAAVFDLFARQEEALAARLLDYLTARKDIRVIGQRTADPARRAPTISFTVAGKSSLEVTRGLLPHKIAARNGNFYAPRCVEALGLDREDGVVRVSMVHYNTADEVDRLIRALDGAS</sequence>
<dbReference type="InterPro" id="IPR015422">
    <property type="entry name" value="PyrdxlP-dep_Trfase_small"/>
</dbReference>
<dbReference type="Gene3D" id="3.40.640.10">
    <property type="entry name" value="Type I PLP-dependent aspartate aminotransferase-like (Major domain)"/>
    <property type="match status" value="1"/>
</dbReference>
<dbReference type="SUPFAM" id="SSF53383">
    <property type="entry name" value="PLP-dependent transferases"/>
    <property type="match status" value="1"/>
</dbReference>
<accession>K2KCU5</accession>
<dbReference type="InterPro" id="IPR011340">
    <property type="entry name" value="Cys_dSase-rel"/>
</dbReference>
<dbReference type="NCBIfam" id="TIGR01976">
    <property type="entry name" value="am_tr_V_VC1184"/>
    <property type="match status" value="1"/>
</dbReference>
<evidence type="ECO:0000259" key="2">
    <source>
        <dbReference type="Pfam" id="PF00266"/>
    </source>
</evidence>
<reference evidence="3 4" key="1">
    <citation type="journal article" date="2012" name="J. Bacteriol.">
        <title>Genome Sequence of Oceanibaculum indicum Type Strain P24.</title>
        <authorList>
            <person name="Lai Q."/>
            <person name="Shao Z."/>
        </authorList>
    </citation>
    <scope>NUCLEOTIDE SEQUENCE [LARGE SCALE GENOMIC DNA]</scope>
    <source>
        <strain evidence="3 4">P24</strain>
    </source>
</reference>
<gene>
    <name evidence="3" type="ORF">P24_11360</name>
</gene>
<dbReference type="PATRIC" id="fig|1207063.3.peg.2298"/>
<dbReference type="InterPro" id="IPR000192">
    <property type="entry name" value="Aminotrans_V_dom"/>
</dbReference>
<keyword evidence="1" id="KW-0663">Pyridoxal phosphate</keyword>